<reference evidence="9 10" key="1">
    <citation type="journal article" date="2012" name="J. Bacteriol.">
        <title>Complete Genome Sequence of Flavobacterium indicum GPSTA100-9T, Isolated from Warm Spring Water.</title>
        <authorList>
            <person name="Barbier P."/>
            <person name="Houel A."/>
            <person name="Loux V."/>
            <person name="Poulain J."/>
            <person name="Bernardet J.F."/>
            <person name="Touchon M."/>
            <person name="Duchaud E."/>
        </authorList>
    </citation>
    <scope>NUCLEOTIDE SEQUENCE [LARGE SCALE GENOMIC DNA]</scope>
    <source>
        <strain evidence="10">DSM 17447 / CIP 109464 / GPTSA100-9</strain>
    </source>
</reference>
<evidence type="ECO:0000256" key="5">
    <source>
        <dbReference type="ARBA" id="ARBA00023141"/>
    </source>
</evidence>
<dbReference type="HAMAP" id="MF_00210">
    <property type="entry name" value="EPSP_synth"/>
    <property type="match status" value="1"/>
</dbReference>
<dbReference type="Gene3D" id="3.65.10.10">
    <property type="entry name" value="Enolpyruvate transferase domain"/>
    <property type="match status" value="2"/>
</dbReference>
<feature type="binding site" evidence="7">
    <location>
        <position position="383"/>
    </location>
    <ligand>
        <name>phosphoenolpyruvate</name>
        <dbReference type="ChEBI" id="CHEBI:58702"/>
    </ligand>
</feature>
<feature type="binding site" evidence="7">
    <location>
        <position position="26"/>
    </location>
    <ligand>
        <name>3-phosphoshikimate</name>
        <dbReference type="ChEBI" id="CHEBI:145989"/>
    </ligand>
</feature>
<dbReference type="STRING" id="1094466.KQS_02570"/>
<feature type="active site" description="Proton acceptor" evidence="7">
    <location>
        <position position="309"/>
    </location>
</feature>
<evidence type="ECO:0000259" key="8">
    <source>
        <dbReference type="Pfam" id="PF00275"/>
    </source>
</evidence>
<comment type="similarity">
    <text evidence="2 7">Belongs to the EPSP synthase family.</text>
</comment>
<dbReference type="PATRIC" id="fig|1094466.5.peg.509"/>
<feature type="binding site" evidence="7">
    <location>
        <position position="309"/>
    </location>
    <ligand>
        <name>3-phosphoshikimate</name>
        <dbReference type="ChEBI" id="CHEBI:145989"/>
    </ligand>
</feature>
<feature type="binding site" evidence="7">
    <location>
        <position position="75"/>
    </location>
    <ligand>
        <name>phosphoenolpyruvate</name>
        <dbReference type="ChEBI" id="CHEBI:58702"/>
    </ligand>
</feature>
<dbReference type="HOGENOM" id="CLU_024321_0_0_10"/>
<sequence length="426" mass="47057">MNLKLEKSTLRSTVLAITGSKSETNRLILLKALYPEIEILNCSNSDDSEVMLKALDLVTSNDIYVPLHVDIHHAGTAMRFLTAFFAIQEGREVVLTGSSRMKERPIKILVEALKQLGAEIEYLEQEGFPPLKIKGKSLIQDKISLPANVSSQYISALLLIAPKLKNGLALNLEGEITSVPYIKMTLALLNELGVKTSFVGNTITVGHAERVGLHQFAPLESVFQLTVESDWSSASYWYSLVALSEVGTTITLSSYKKNSLQGDVVLANIYQDFGVETFFNNDNTNTITISKVKNCQLSTVNYQLRNSPDIAQTIAVTCFGLGIACDLFGLHTLKIKETDRLEALKIELTKLGAKIAVTEDSLHLESSNSINENVSIKTYQDHRMAMAFAPLALKVPIVIQDAEVVSKSYPMFWEDLQKTGIKIIEN</sequence>
<keyword evidence="4 7" id="KW-0808">Transferase</keyword>
<dbReference type="GO" id="GO:0003866">
    <property type="term" value="F:3-phosphoshikimate 1-carboxyvinyltransferase activity"/>
    <property type="evidence" value="ECO:0007669"/>
    <property type="project" value="UniProtKB-UniRule"/>
</dbReference>
<dbReference type="AlphaFoldDB" id="H8XSC0"/>
<feature type="binding site" evidence="7">
    <location>
        <position position="178"/>
    </location>
    <ligand>
        <name>3-phosphoshikimate</name>
        <dbReference type="ChEBI" id="CHEBI:145989"/>
    </ligand>
</feature>
<dbReference type="InterPro" id="IPR013792">
    <property type="entry name" value="RNA3'P_cycl/enolpyr_Trfase_a/b"/>
</dbReference>
<dbReference type="PANTHER" id="PTHR21090">
    <property type="entry name" value="AROM/DEHYDROQUINATE SYNTHASE"/>
    <property type="match status" value="1"/>
</dbReference>
<dbReference type="RefSeq" id="WP_014387649.1">
    <property type="nucleotide sequence ID" value="NC_017025.1"/>
</dbReference>
<dbReference type="GO" id="GO:0005737">
    <property type="term" value="C:cytoplasm"/>
    <property type="evidence" value="ECO:0007669"/>
    <property type="project" value="UniProtKB-SubCell"/>
</dbReference>
<feature type="binding site" evidence="7">
    <location>
        <position position="21"/>
    </location>
    <ligand>
        <name>3-phosphoshikimate</name>
        <dbReference type="ChEBI" id="CHEBI:145989"/>
    </ligand>
</feature>
<dbReference type="InterPro" id="IPR001986">
    <property type="entry name" value="Enolpyruvate_Tfrase_dom"/>
</dbReference>
<feature type="binding site" evidence="7">
    <location>
        <position position="152"/>
    </location>
    <ligand>
        <name>phosphoenolpyruvate</name>
        <dbReference type="ChEBI" id="CHEBI:58702"/>
    </ligand>
</feature>
<dbReference type="OrthoDB" id="9809920at2"/>
<evidence type="ECO:0000256" key="6">
    <source>
        <dbReference type="ARBA" id="ARBA00044633"/>
    </source>
</evidence>
<dbReference type="GO" id="GO:0009073">
    <property type="term" value="P:aromatic amino acid family biosynthetic process"/>
    <property type="evidence" value="ECO:0007669"/>
    <property type="project" value="UniProtKB-KW"/>
</dbReference>
<evidence type="ECO:0000256" key="4">
    <source>
        <dbReference type="ARBA" id="ARBA00022679"/>
    </source>
</evidence>
<feature type="binding site" evidence="7">
    <location>
        <position position="340"/>
    </location>
    <ligand>
        <name>phosphoenolpyruvate</name>
        <dbReference type="ChEBI" id="CHEBI:58702"/>
    </ligand>
</feature>
<dbReference type="PANTHER" id="PTHR21090:SF5">
    <property type="entry name" value="PENTAFUNCTIONAL AROM POLYPEPTIDE"/>
    <property type="match status" value="1"/>
</dbReference>
<feature type="binding site" evidence="7">
    <location>
        <position position="150"/>
    </location>
    <ligand>
        <name>3-phosphoshikimate</name>
        <dbReference type="ChEBI" id="CHEBI:145989"/>
    </ligand>
</feature>
<comment type="subcellular location">
    <subcellularLocation>
        <location evidence="7">Cytoplasm</location>
    </subcellularLocation>
</comment>
<evidence type="ECO:0000313" key="9">
    <source>
        <dbReference type="EMBL" id="CCG52505.1"/>
    </source>
</evidence>
<dbReference type="UniPathway" id="UPA00053">
    <property type="reaction ID" value="UER00089"/>
</dbReference>
<comment type="pathway">
    <text evidence="1 7">Metabolic intermediate biosynthesis; chorismate biosynthesis; chorismate from D-erythrose 4-phosphate and phosphoenolpyruvate: step 6/7.</text>
</comment>
<comment type="function">
    <text evidence="7">Catalyzes the transfer of the enolpyruvyl moiety of phosphoenolpyruvate (PEP) to the 5-hydroxyl of shikimate-3-phosphate (S3P) to produce enolpyruvyl shikimate-3-phosphate and inorganic phosphate.</text>
</comment>
<dbReference type="InterPro" id="IPR023193">
    <property type="entry name" value="EPSP_synthase_CS"/>
</dbReference>
<dbReference type="PIRSF" id="PIRSF000505">
    <property type="entry name" value="EPSPS"/>
    <property type="match status" value="1"/>
</dbReference>
<reference evidence="10" key="2">
    <citation type="submission" date="2012-03" db="EMBL/GenBank/DDBJ databases">
        <title>Complete genome sequence of Flavobacterium indicum GPTSA100-9T, isolated from warm spring water.</title>
        <authorList>
            <person name="Barbier P."/>
            <person name="Houel A."/>
            <person name="Loux V."/>
            <person name="Poulain J."/>
            <person name="Bernardet J.-F."/>
            <person name="Touchon M."/>
            <person name="Duchaud E."/>
        </authorList>
    </citation>
    <scope>NUCLEOTIDE SEQUENCE [LARGE SCALE GENOMIC DNA]</scope>
    <source>
        <strain evidence="10">DSM 17447 / CIP 109464 / GPTSA100-9</strain>
    </source>
</reference>
<dbReference type="KEGG" id="fin:KQS_02570"/>
<dbReference type="Pfam" id="PF00275">
    <property type="entry name" value="EPSP_synthase"/>
    <property type="match status" value="1"/>
</dbReference>
<dbReference type="EC" id="2.5.1.19" evidence="7"/>
<dbReference type="Proteomes" id="UP000007599">
    <property type="component" value="Chromosome I"/>
</dbReference>
<dbReference type="InterPro" id="IPR036968">
    <property type="entry name" value="Enolpyruvate_Tfrase_sf"/>
</dbReference>
<feature type="binding site" evidence="7">
    <location>
        <position position="151"/>
    </location>
    <ligand>
        <name>3-phosphoshikimate</name>
        <dbReference type="ChEBI" id="CHEBI:145989"/>
    </ligand>
</feature>
<feature type="binding site" evidence="7">
    <location>
        <position position="22"/>
    </location>
    <ligand>
        <name>3-phosphoshikimate</name>
        <dbReference type="ChEBI" id="CHEBI:145989"/>
    </ligand>
</feature>
<evidence type="ECO:0000256" key="3">
    <source>
        <dbReference type="ARBA" id="ARBA00022605"/>
    </source>
</evidence>
<feature type="binding site" evidence="7">
    <location>
        <position position="152"/>
    </location>
    <ligand>
        <name>3-phosphoshikimate</name>
        <dbReference type="ChEBI" id="CHEBI:145989"/>
    </ligand>
</feature>
<dbReference type="EMBL" id="HE774682">
    <property type="protein sequence ID" value="CCG52505.1"/>
    <property type="molecule type" value="Genomic_DNA"/>
</dbReference>
<feature type="binding site" evidence="7">
    <location>
        <position position="336"/>
    </location>
    <ligand>
        <name>3-phosphoshikimate</name>
        <dbReference type="ChEBI" id="CHEBI:145989"/>
    </ligand>
</feature>
<feature type="domain" description="Enolpyruvate transferase" evidence="8">
    <location>
        <begin position="9"/>
        <end position="416"/>
    </location>
</feature>
<dbReference type="GO" id="GO:0008652">
    <property type="term" value="P:amino acid biosynthetic process"/>
    <property type="evidence" value="ECO:0007669"/>
    <property type="project" value="UniProtKB-KW"/>
</dbReference>
<accession>H8XSC0</accession>
<comment type="subunit">
    <text evidence="7">Monomer.</text>
</comment>
<keyword evidence="7" id="KW-0963">Cytoplasm</keyword>
<dbReference type="PROSITE" id="PS00885">
    <property type="entry name" value="EPSP_SYNTHASE_2"/>
    <property type="match status" value="1"/>
</dbReference>
<protein>
    <recommendedName>
        <fullName evidence="7">3-phosphoshikimate 1-carboxyvinyltransferase</fullName>
        <ecNumber evidence="7">2.5.1.19</ecNumber>
    </recommendedName>
    <alternativeName>
        <fullName evidence="7">5-enolpyruvylshikimate-3-phosphate synthase</fullName>
        <shortName evidence="7">EPSP synthase</shortName>
        <shortName evidence="7">EPSPS</shortName>
    </alternativeName>
</protein>
<dbReference type="SUPFAM" id="SSF55205">
    <property type="entry name" value="EPT/RTPC-like"/>
    <property type="match status" value="1"/>
</dbReference>
<proteinExistence type="inferred from homology"/>
<evidence type="ECO:0000313" key="10">
    <source>
        <dbReference type="Proteomes" id="UP000007599"/>
    </source>
</evidence>
<name>H8XSC0_FLAIG</name>
<dbReference type="GO" id="GO:0009423">
    <property type="term" value="P:chorismate biosynthetic process"/>
    <property type="evidence" value="ECO:0007669"/>
    <property type="project" value="UniProtKB-UniRule"/>
</dbReference>
<dbReference type="eggNOG" id="COG0128">
    <property type="taxonomic scope" value="Bacteria"/>
</dbReference>
<keyword evidence="3 7" id="KW-0028">Amino-acid biosynthesis</keyword>
<evidence type="ECO:0000256" key="2">
    <source>
        <dbReference type="ARBA" id="ARBA00009948"/>
    </source>
</evidence>
<keyword evidence="10" id="KW-1185">Reference proteome</keyword>
<comment type="caution">
    <text evidence="7">Lacks conserved residue(s) required for the propagation of feature annotation.</text>
</comment>
<evidence type="ECO:0000256" key="7">
    <source>
        <dbReference type="HAMAP-Rule" id="MF_00210"/>
    </source>
</evidence>
<gene>
    <name evidence="7 9" type="primary">aroA</name>
    <name evidence="9" type="ordered locus">KQS_02570</name>
</gene>
<comment type="catalytic activity">
    <reaction evidence="6">
        <text>3-phosphoshikimate + phosphoenolpyruvate = 5-O-(1-carboxyvinyl)-3-phosphoshikimate + phosphate</text>
        <dbReference type="Rhea" id="RHEA:21256"/>
        <dbReference type="ChEBI" id="CHEBI:43474"/>
        <dbReference type="ChEBI" id="CHEBI:57701"/>
        <dbReference type="ChEBI" id="CHEBI:58702"/>
        <dbReference type="ChEBI" id="CHEBI:145989"/>
        <dbReference type="EC" id="2.5.1.19"/>
    </reaction>
    <physiologicalReaction direction="left-to-right" evidence="6">
        <dbReference type="Rhea" id="RHEA:21257"/>
    </physiologicalReaction>
</comment>
<dbReference type="InterPro" id="IPR006264">
    <property type="entry name" value="EPSP_synthase"/>
</dbReference>
<evidence type="ECO:0000256" key="1">
    <source>
        <dbReference type="ARBA" id="ARBA00004811"/>
    </source>
</evidence>
<feature type="binding site" evidence="7">
    <location>
        <position position="21"/>
    </location>
    <ligand>
        <name>phosphoenolpyruvate</name>
        <dbReference type="ChEBI" id="CHEBI:58702"/>
    </ligand>
</feature>
<dbReference type="CDD" id="cd01556">
    <property type="entry name" value="EPSP_synthase"/>
    <property type="match status" value="1"/>
</dbReference>
<feature type="binding site" evidence="7">
    <location>
        <position position="407"/>
    </location>
    <ligand>
        <name>phosphoenolpyruvate</name>
        <dbReference type="ChEBI" id="CHEBI:58702"/>
    </ligand>
</feature>
<feature type="binding site" evidence="7">
    <location>
        <position position="104"/>
    </location>
    <ligand>
        <name>phosphoenolpyruvate</name>
        <dbReference type="ChEBI" id="CHEBI:58702"/>
    </ligand>
</feature>
<organism evidence="9 10">
    <name type="scientific">Flavobacterium indicum (strain DSM 17447 / CIP 109464 / GPTSA100-9)</name>
    <dbReference type="NCBI Taxonomy" id="1094466"/>
    <lineage>
        <taxon>Bacteria</taxon>
        <taxon>Pseudomonadati</taxon>
        <taxon>Bacteroidota</taxon>
        <taxon>Flavobacteriia</taxon>
        <taxon>Flavobacteriales</taxon>
        <taxon>Flavobacteriaceae</taxon>
        <taxon>Flavobacterium</taxon>
    </lineage>
</organism>
<keyword evidence="5 7" id="KW-0057">Aromatic amino acid biosynthesis</keyword>